<feature type="domain" description="Glycine transporter" evidence="8">
    <location>
        <begin position="11"/>
        <end position="85"/>
    </location>
</feature>
<dbReference type="EMBL" id="CP041616">
    <property type="protein sequence ID" value="QDO88465.1"/>
    <property type="molecule type" value="Genomic_DNA"/>
</dbReference>
<dbReference type="AlphaFoldDB" id="A0A516GAD3"/>
<feature type="transmembrane region" description="Helical" evidence="7">
    <location>
        <begin position="134"/>
        <end position="155"/>
    </location>
</feature>
<evidence type="ECO:0000313" key="10">
    <source>
        <dbReference type="Proteomes" id="UP000315395"/>
    </source>
</evidence>
<feature type="transmembrane region" description="Helical" evidence="7">
    <location>
        <begin position="35"/>
        <end position="56"/>
    </location>
</feature>
<evidence type="ECO:0000259" key="8">
    <source>
        <dbReference type="Pfam" id="PF03458"/>
    </source>
</evidence>
<keyword evidence="10" id="KW-1185">Reference proteome</keyword>
<name>A0A516GAD3_9MICO</name>
<keyword evidence="6 7" id="KW-0472">Membrane</keyword>
<dbReference type="OrthoDB" id="9791874at2"/>
<dbReference type="PANTHER" id="PTHR30506">
    <property type="entry name" value="INNER MEMBRANE PROTEIN"/>
    <property type="match status" value="1"/>
</dbReference>
<evidence type="ECO:0000313" key="9">
    <source>
        <dbReference type="EMBL" id="QDO88465.1"/>
    </source>
</evidence>
<keyword evidence="3" id="KW-1003">Cell membrane</keyword>
<feature type="transmembrane region" description="Helical" evidence="7">
    <location>
        <begin position="191"/>
        <end position="210"/>
    </location>
</feature>
<gene>
    <name evidence="9" type="ORF">FNH13_09030</name>
</gene>
<evidence type="ECO:0000256" key="6">
    <source>
        <dbReference type="ARBA" id="ARBA00023136"/>
    </source>
</evidence>
<evidence type="ECO:0000256" key="2">
    <source>
        <dbReference type="ARBA" id="ARBA00008193"/>
    </source>
</evidence>
<dbReference type="PANTHER" id="PTHR30506:SF3">
    <property type="entry name" value="UPF0126 INNER MEMBRANE PROTEIN YADS-RELATED"/>
    <property type="match status" value="1"/>
</dbReference>
<evidence type="ECO:0000256" key="7">
    <source>
        <dbReference type="SAM" id="Phobius"/>
    </source>
</evidence>
<dbReference type="RefSeq" id="WP_143783143.1">
    <property type="nucleotide sequence ID" value="NZ_CP041616.1"/>
</dbReference>
<keyword evidence="5 7" id="KW-1133">Transmembrane helix</keyword>
<dbReference type="GO" id="GO:0005886">
    <property type="term" value="C:plasma membrane"/>
    <property type="evidence" value="ECO:0007669"/>
    <property type="project" value="UniProtKB-SubCell"/>
</dbReference>
<dbReference type="Proteomes" id="UP000315395">
    <property type="component" value="Chromosome"/>
</dbReference>
<protein>
    <submittedName>
        <fullName evidence="9">Trimeric intracellular cation channel family protein</fullName>
    </submittedName>
</protein>
<feature type="domain" description="Glycine transporter" evidence="8">
    <location>
        <begin position="110"/>
        <end position="182"/>
    </location>
</feature>
<evidence type="ECO:0000256" key="4">
    <source>
        <dbReference type="ARBA" id="ARBA00022692"/>
    </source>
</evidence>
<feature type="transmembrane region" description="Helical" evidence="7">
    <location>
        <begin position="6"/>
        <end position="28"/>
    </location>
</feature>
<keyword evidence="4 7" id="KW-0812">Transmembrane</keyword>
<evidence type="ECO:0000256" key="1">
    <source>
        <dbReference type="ARBA" id="ARBA00004651"/>
    </source>
</evidence>
<feature type="transmembrane region" description="Helical" evidence="7">
    <location>
        <begin position="68"/>
        <end position="86"/>
    </location>
</feature>
<reference evidence="9 10" key="1">
    <citation type="submission" date="2019-07" db="EMBL/GenBank/DDBJ databases">
        <title>complete genome sequencing of Ornithinimicrobium sp. H23M54.</title>
        <authorList>
            <person name="Bae J.-W."/>
            <person name="Lee S.-Y."/>
        </authorList>
    </citation>
    <scope>NUCLEOTIDE SEQUENCE [LARGE SCALE GENOMIC DNA]</scope>
    <source>
        <strain evidence="9 10">H23M54</strain>
    </source>
</reference>
<dbReference type="KEGG" id="orz:FNH13_09030"/>
<comment type="subcellular location">
    <subcellularLocation>
        <location evidence="1">Cell membrane</location>
        <topology evidence="1">Multi-pass membrane protein</topology>
    </subcellularLocation>
</comment>
<comment type="similarity">
    <text evidence="2">Belongs to the UPF0126 family.</text>
</comment>
<evidence type="ECO:0000256" key="5">
    <source>
        <dbReference type="ARBA" id="ARBA00022989"/>
    </source>
</evidence>
<organism evidence="9 10">
    <name type="scientific">Ornithinimicrobium ciconiae</name>
    <dbReference type="NCBI Taxonomy" id="2594265"/>
    <lineage>
        <taxon>Bacteria</taxon>
        <taxon>Bacillati</taxon>
        <taxon>Actinomycetota</taxon>
        <taxon>Actinomycetes</taxon>
        <taxon>Micrococcales</taxon>
        <taxon>Ornithinimicrobiaceae</taxon>
        <taxon>Ornithinimicrobium</taxon>
    </lineage>
</organism>
<dbReference type="InterPro" id="IPR005115">
    <property type="entry name" value="Gly_transporter"/>
</dbReference>
<sequence>MVTQDLDLQLLLDVLGVFVFALSGGLVAVRKGLDLIGIVVLAWLAGLGGGIIRDVFIGDLPPVGISDWRLLVTALAAGLGTFLWYSRFRSLVVSWSETRLRGLVGRSVRILDACGLSLFAVSGSLKALEHNTGAMAAVFLGVITAVGGGVLRDVLAGEVPEVLRRELYAVPALVGASLVVLADWQGFLTPVLVWAAVALVFVIRMTAVLLDLNAPTALRTTGEPS</sequence>
<evidence type="ECO:0000256" key="3">
    <source>
        <dbReference type="ARBA" id="ARBA00022475"/>
    </source>
</evidence>
<proteinExistence type="inferred from homology"/>
<dbReference type="Pfam" id="PF03458">
    <property type="entry name" value="Gly_transporter"/>
    <property type="match status" value="2"/>
</dbReference>
<accession>A0A516GAD3</accession>